<comment type="caution">
    <text evidence="1">The sequence shown here is derived from an EMBL/GenBank/DDBJ whole genome shotgun (WGS) entry which is preliminary data.</text>
</comment>
<gene>
    <name evidence="1" type="ORF">RPERSI_LOCUS14586</name>
</gene>
<dbReference type="Proteomes" id="UP000789920">
    <property type="component" value="Unassembled WGS sequence"/>
</dbReference>
<name>A0ACA9QJ79_9GLOM</name>
<keyword evidence="2" id="KW-1185">Reference proteome</keyword>
<protein>
    <submittedName>
        <fullName evidence="1">15948_t:CDS:1</fullName>
    </submittedName>
</protein>
<organism evidence="1 2">
    <name type="scientific">Racocetra persica</name>
    <dbReference type="NCBI Taxonomy" id="160502"/>
    <lineage>
        <taxon>Eukaryota</taxon>
        <taxon>Fungi</taxon>
        <taxon>Fungi incertae sedis</taxon>
        <taxon>Mucoromycota</taxon>
        <taxon>Glomeromycotina</taxon>
        <taxon>Glomeromycetes</taxon>
        <taxon>Diversisporales</taxon>
        <taxon>Gigasporaceae</taxon>
        <taxon>Racocetra</taxon>
    </lineage>
</organism>
<dbReference type="EMBL" id="CAJVQC010033853">
    <property type="protein sequence ID" value="CAG8755022.1"/>
    <property type="molecule type" value="Genomic_DNA"/>
</dbReference>
<sequence>NQYYQQIRPSGSPYGNTIPYGQRMPTTHAPAYNQPAMNISQDPRVSSGSSNNVVRSGTFSVQPRTQYPQSIYPNPGFYNVPYDPRRPPPQQAFNVHGFQRPNGPGVQRMDDVKALYDYKTTANEEIPFLANDVIAVLSTNADGWWEGELLDESRKKRGLFP</sequence>
<feature type="non-terminal residue" evidence="1">
    <location>
        <position position="161"/>
    </location>
</feature>
<accession>A0ACA9QJ79</accession>
<evidence type="ECO:0000313" key="2">
    <source>
        <dbReference type="Proteomes" id="UP000789920"/>
    </source>
</evidence>
<reference evidence="1" key="1">
    <citation type="submission" date="2021-06" db="EMBL/GenBank/DDBJ databases">
        <authorList>
            <person name="Kallberg Y."/>
            <person name="Tangrot J."/>
            <person name="Rosling A."/>
        </authorList>
    </citation>
    <scope>NUCLEOTIDE SEQUENCE</scope>
    <source>
        <strain evidence="1">MA461A</strain>
    </source>
</reference>
<proteinExistence type="predicted"/>
<feature type="non-terminal residue" evidence="1">
    <location>
        <position position="1"/>
    </location>
</feature>
<evidence type="ECO:0000313" key="1">
    <source>
        <dbReference type="EMBL" id="CAG8755022.1"/>
    </source>
</evidence>